<evidence type="ECO:0000256" key="1">
    <source>
        <dbReference type="SAM" id="Coils"/>
    </source>
</evidence>
<proteinExistence type="predicted"/>
<dbReference type="GO" id="GO:0003682">
    <property type="term" value="F:chromatin binding"/>
    <property type="evidence" value="ECO:0007669"/>
    <property type="project" value="TreeGrafter"/>
</dbReference>
<dbReference type="Gene3D" id="1.10.287.1490">
    <property type="match status" value="1"/>
</dbReference>
<dbReference type="AlphaFoldDB" id="A0A6A1WN72"/>
<feature type="transmembrane region" description="Helical" evidence="3">
    <location>
        <begin position="113"/>
        <end position="136"/>
    </location>
</feature>
<feature type="transmembrane region" description="Helical" evidence="3">
    <location>
        <begin position="70"/>
        <end position="92"/>
    </location>
</feature>
<evidence type="ECO:0000256" key="3">
    <source>
        <dbReference type="SAM" id="Phobius"/>
    </source>
</evidence>
<dbReference type="OrthoDB" id="10255522at2759"/>
<accession>A0A6A1WN72</accession>
<feature type="coiled-coil region" evidence="1">
    <location>
        <begin position="544"/>
        <end position="683"/>
    </location>
</feature>
<evidence type="ECO:0000313" key="4">
    <source>
        <dbReference type="EMBL" id="KAB1226722.1"/>
    </source>
</evidence>
<sequence>MAFMHHEGPNEDVHRKRRAMLFVGISVLPFLQLKARALEGLGTKESELKKPEENHKAKEEIEVDAPPNPLLFLLNGLGIFSSGLLGALYALAQREKTATNAAIESAIPSEATLLFIWFAAPLPPHLYFVFGCWILTHIRTGRGVQMKSKLKEKEAVIVSLERNFESKLLNEQEERNKQLRKEKEEQQCLLDQLNLAKSTITRLGQELKSEKRLIEELKFQIQSLETSFSRARDDKQTLEDHLKEKLASIEVLQGRINLLSLELKNKEDNIRSLSSSLAEKELELNNLKFTYKQTKDELIKAHSEIQGLEAEYLRNQKELESKNSMVDELNTRLSSLTFERDDCKRKLDVIQAEYYDLKSSSEKKAALDARHLGQKEEELQQLKQKLELALTEASGKQAVISDLNHERDSLREQLDIELNKVKHLKHELQSNKEGLGQSRNEVSDLTNQLKQSRDLCTALEGEISRVQAEFAEVRESLQRDVDEVKLSSEVLASELTSAKELLKKRQEELQIVSHELGTVMENLDSLQKDLLDAYKMAETAANDLIEEKKLVSSLNRELQALEKQILKDKEARKSLETDLEEATKSLDEMNRNALVLSKDLERANSLISDIEDEKLVLYKSLTDQKTVSEEARENMEDAHNLVMRLGKERESLEKRANKLEEELASAKGEILRLRNEINSSKALVNNQQPHLGEAEGNVTVSAKKNGRRRKASSQ</sequence>
<keyword evidence="1" id="KW-0175">Coiled coil</keyword>
<keyword evidence="3" id="KW-0472">Membrane</keyword>
<dbReference type="Proteomes" id="UP000516437">
    <property type="component" value="Chromosome 1"/>
</dbReference>
<comment type="caution">
    <text evidence="4">The sequence shown here is derived from an EMBL/GenBank/DDBJ whole genome shotgun (WGS) entry which is preliminary data.</text>
</comment>
<dbReference type="GO" id="GO:0007076">
    <property type="term" value="P:mitotic chromosome condensation"/>
    <property type="evidence" value="ECO:0007669"/>
    <property type="project" value="TreeGrafter"/>
</dbReference>
<feature type="region of interest" description="Disordered" evidence="2">
    <location>
        <begin position="685"/>
        <end position="714"/>
    </location>
</feature>
<organism evidence="4 5">
    <name type="scientific">Morella rubra</name>
    <name type="common">Chinese bayberry</name>
    <dbReference type="NCBI Taxonomy" id="262757"/>
    <lineage>
        <taxon>Eukaryota</taxon>
        <taxon>Viridiplantae</taxon>
        <taxon>Streptophyta</taxon>
        <taxon>Embryophyta</taxon>
        <taxon>Tracheophyta</taxon>
        <taxon>Spermatophyta</taxon>
        <taxon>Magnoliopsida</taxon>
        <taxon>eudicotyledons</taxon>
        <taxon>Gunneridae</taxon>
        <taxon>Pentapetalae</taxon>
        <taxon>rosids</taxon>
        <taxon>fabids</taxon>
        <taxon>Fagales</taxon>
        <taxon>Myricaceae</taxon>
        <taxon>Morella</taxon>
    </lineage>
</organism>
<dbReference type="PANTHER" id="PTHR43941:SF5">
    <property type="entry name" value="ELKS_RAB6-INTERACTING_CAST FAMILY PROTEIN"/>
    <property type="match status" value="1"/>
</dbReference>
<gene>
    <name evidence="4" type="ORF">CJ030_MR1G008429</name>
</gene>
<dbReference type="GO" id="GO:0000785">
    <property type="term" value="C:chromatin"/>
    <property type="evidence" value="ECO:0007669"/>
    <property type="project" value="TreeGrafter"/>
</dbReference>
<dbReference type="EMBL" id="RXIC02000019">
    <property type="protein sequence ID" value="KAB1226722.1"/>
    <property type="molecule type" value="Genomic_DNA"/>
</dbReference>
<name>A0A6A1WN72_9ROSI</name>
<protein>
    <submittedName>
        <fullName evidence="4">MAR-binding filament-like protein 1-1</fullName>
    </submittedName>
</protein>
<dbReference type="GO" id="GO:0000796">
    <property type="term" value="C:condensin complex"/>
    <property type="evidence" value="ECO:0007669"/>
    <property type="project" value="TreeGrafter"/>
</dbReference>
<dbReference type="GO" id="GO:0000793">
    <property type="term" value="C:condensed chromosome"/>
    <property type="evidence" value="ECO:0007669"/>
    <property type="project" value="TreeGrafter"/>
</dbReference>
<evidence type="ECO:0000313" key="5">
    <source>
        <dbReference type="Proteomes" id="UP000516437"/>
    </source>
</evidence>
<evidence type="ECO:0000256" key="2">
    <source>
        <dbReference type="SAM" id="MobiDB-lite"/>
    </source>
</evidence>
<keyword evidence="3" id="KW-1133">Transmembrane helix</keyword>
<feature type="coiled-coil region" evidence="1">
    <location>
        <begin position="369"/>
        <end position="469"/>
    </location>
</feature>
<reference evidence="4 5" key="1">
    <citation type="journal article" date="2019" name="Plant Biotechnol. J.">
        <title>The red bayberry genome and genetic basis of sex determination.</title>
        <authorList>
            <person name="Jia H.M."/>
            <person name="Jia H.J."/>
            <person name="Cai Q.L."/>
            <person name="Wang Y."/>
            <person name="Zhao H.B."/>
            <person name="Yang W.F."/>
            <person name="Wang G.Y."/>
            <person name="Li Y.H."/>
            <person name="Zhan D.L."/>
            <person name="Shen Y.T."/>
            <person name="Niu Q.F."/>
            <person name="Chang L."/>
            <person name="Qiu J."/>
            <person name="Zhao L."/>
            <person name="Xie H.B."/>
            <person name="Fu W.Y."/>
            <person name="Jin J."/>
            <person name="Li X.W."/>
            <person name="Jiao Y."/>
            <person name="Zhou C.C."/>
            <person name="Tu T."/>
            <person name="Chai C.Y."/>
            <person name="Gao J.L."/>
            <person name="Fan L.J."/>
            <person name="van de Weg E."/>
            <person name="Wang J.Y."/>
            <person name="Gao Z.S."/>
        </authorList>
    </citation>
    <scope>NUCLEOTIDE SEQUENCE [LARGE SCALE GENOMIC DNA]</scope>
    <source>
        <tissue evidence="4">Leaves</tissue>
    </source>
</reference>
<dbReference type="SUPFAM" id="SSF57997">
    <property type="entry name" value="Tropomyosin"/>
    <property type="match status" value="1"/>
</dbReference>
<keyword evidence="3" id="KW-0812">Transmembrane</keyword>
<feature type="coiled-coil region" evidence="1">
    <location>
        <begin position="162"/>
        <end position="311"/>
    </location>
</feature>
<keyword evidence="5" id="KW-1185">Reference proteome</keyword>
<feature type="compositionally biased region" description="Basic residues" evidence="2">
    <location>
        <begin position="704"/>
        <end position="714"/>
    </location>
</feature>
<dbReference type="PANTHER" id="PTHR43941">
    <property type="entry name" value="STRUCTURAL MAINTENANCE OF CHROMOSOMES PROTEIN 2"/>
    <property type="match status" value="1"/>
</dbReference>